<organism evidence="2 3">
    <name type="scientific">Austropuccinia psidii MF-1</name>
    <dbReference type="NCBI Taxonomy" id="1389203"/>
    <lineage>
        <taxon>Eukaryota</taxon>
        <taxon>Fungi</taxon>
        <taxon>Dikarya</taxon>
        <taxon>Basidiomycota</taxon>
        <taxon>Pucciniomycotina</taxon>
        <taxon>Pucciniomycetes</taxon>
        <taxon>Pucciniales</taxon>
        <taxon>Sphaerophragmiaceae</taxon>
        <taxon>Austropuccinia</taxon>
    </lineage>
</organism>
<dbReference type="Proteomes" id="UP000765509">
    <property type="component" value="Unassembled WGS sequence"/>
</dbReference>
<feature type="compositionally biased region" description="Polar residues" evidence="1">
    <location>
        <begin position="103"/>
        <end position="122"/>
    </location>
</feature>
<feature type="region of interest" description="Disordered" evidence="1">
    <location>
        <begin position="93"/>
        <end position="139"/>
    </location>
</feature>
<protein>
    <submittedName>
        <fullName evidence="2">Uncharacterized protein</fullName>
    </submittedName>
</protein>
<dbReference type="AlphaFoldDB" id="A0A9Q3F5T2"/>
<name>A0A9Q3F5T2_9BASI</name>
<proteinExistence type="predicted"/>
<evidence type="ECO:0000313" key="2">
    <source>
        <dbReference type="EMBL" id="MBW0532057.1"/>
    </source>
</evidence>
<evidence type="ECO:0000256" key="1">
    <source>
        <dbReference type="SAM" id="MobiDB-lite"/>
    </source>
</evidence>
<keyword evidence="3" id="KW-1185">Reference proteome</keyword>
<accession>A0A9Q3F5T2</accession>
<evidence type="ECO:0000313" key="3">
    <source>
        <dbReference type="Proteomes" id="UP000765509"/>
    </source>
</evidence>
<reference evidence="2" key="1">
    <citation type="submission" date="2021-03" db="EMBL/GenBank/DDBJ databases">
        <title>Draft genome sequence of rust myrtle Austropuccinia psidii MF-1, a brazilian biotype.</title>
        <authorList>
            <person name="Quecine M.C."/>
            <person name="Pachon D.M.R."/>
            <person name="Bonatelli M.L."/>
            <person name="Correr F.H."/>
            <person name="Franceschini L.M."/>
            <person name="Leite T.F."/>
            <person name="Margarido G.R.A."/>
            <person name="Almeida C.A."/>
            <person name="Ferrarezi J.A."/>
            <person name="Labate C.A."/>
        </authorList>
    </citation>
    <scope>NUCLEOTIDE SEQUENCE</scope>
    <source>
        <strain evidence="2">MF-1</strain>
    </source>
</reference>
<dbReference type="EMBL" id="AVOT02037377">
    <property type="protein sequence ID" value="MBW0532057.1"/>
    <property type="molecule type" value="Genomic_DNA"/>
</dbReference>
<gene>
    <name evidence="2" type="ORF">O181_071772</name>
</gene>
<comment type="caution">
    <text evidence="2">The sequence shown here is derived from an EMBL/GenBank/DDBJ whole genome shotgun (WGS) entry which is preliminary data.</text>
</comment>
<sequence length="139" mass="15286">MYPFGAETIMHVLAIQKQHKLASQASTRLRRLAFMRSGTSGRAQQLTEARIQLYVDVCPNGVSVVSMPGSGRHLSPAFKGMLFQCEQRLHLQPGRGDHAHRTANPSSPVSQRESPLPQQSAIRNEAGRPLSVAKSVEYP</sequence>